<keyword evidence="3" id="KW-1185">Reference proteome</keyword>
<dbReference type="PANTHER" id="PTHR10398:SF2">
    <property type="entry name" value="AFADIN"/>
    <property type="match status" value="1"/>
</dbReference>
<feature type="non-terminal residue" evidence="2">
    <location>
        <position position="1"/>
    </location>
</feature>
<dbReference type="Proteomes" id="UP000053105">
    <property type="component" value="Unassembled WGS sequence"/>
</dbReference>
<evidence type="ECO:0008006" key="4">
    <source>
        <dbReference type="Google" id="ProtNLM"/>
    </source>
</evidence>
<feature type="compositionally biased region" description="Basic and acidic residues" evidence="1">
    <location>
        <begin position="37"/>
        <end position="51"/>
    </location>
</feature>
<evidence type="ECO:0000313" key="2">
    <source>
        <dbReference type="EMBL" id="KOX67711.1"/>
    </source>
</evidence>
<protein>
    <recommendedName>
        <fullName evidence="4">Afadin</fullName>
    </recommendedName>
</protein>
<accession>A0A0N0BBL2</accession>
<dbReference type="GO" id="GO:0032880">
    <property type="term" value="P:regulation of protein localization"/>
    <property type="evidence" value="ECO:0007669"/>
    <property type="project" value="TreeGrafter"/>
</dbReference>
<dbReference type="GO" id="GO:0050839">
    <property type="term" value="F:cell adhesion molecule binding"/>
    <property type="evidence" value="ECO:0007669"/>
    <property type="project" value="TreeGrafter"/>
</dbReference>
<dbReference type="InterPro" id="IPR028842">
    <property type="entry name" value="Afadin"/>
</dbReference>
<feature type="compositionally biased region" description="Low complexity" evidence="1">
    <location>
        <begin position="124"/>
        <end position="159"/>
    </location>
</feature>
<gene>
    <name evidence="2" type="ORF">WN51_08081</name>
</gene>
<organism evidence="2 3">
    <name type="scientific">Melipona quadrifasciata</name>
    <dbReference type="NCBI Taxonomy" id="166423"/>
    <lineage>
        <taxon>Eukaryota</taxon>
        <taxon>Metazoa</taxon>
        <taxon>Ecdysozoa</taxon>
        <taxon>Arthropoda</taxon>
        <taxon>Hexapoda</taxon>
        <taxon>Insecta</taxon>
        <taxon>Pterygota</taxon>
        <taxon>Neoptera</taxon>
        <taxon>Endopterygota</taxon>
        <taxon>Hymenoptera</taxon>
        <taxon>Apocrita</taxon>
        <taxon>Aculeata</taxon>
        <taxon>Apoidea</taxon>
        <taxon>Anthophila</taxon>
        <taxon>Apidae</taxon>
        <taxon>Melipona</taxon>
    </lineage>
</organism>
<evidence type="ECO:0000256" key="1">
    <source>
        <dbReference type="SAM" id="MobiDB-lite"/>
    </source>
</evidence>
<reference evidence="2 3" key="1">
    <citation type="submission" date="2015-07" db="EMBL/GenBank/DDBJ databases">
        <title>The genome of Melipona quadrifasciata.</title>
        <authorList>
            <person name="Pan H."/>
            <person name="Kapheim K."/>
        </authorList>
    </citation>
    <scope>NUCLEOTIDE SEQUENCE [LARGE SCALE GENOMIC DNA]</scope>
    <source>
        <strain evidence="2">0111107301</strain>
        <tissue evidence="2">Whole body</tissue>
    </source>
</reference>
<dbReference type="EMBL" id="KQ435989">
    <property type="protein sequence ID" value="KOX67711.1"/>
    <property type="molecule type" value="Genomic_DNA"/>
</dbReference>
<sequence length="159" mass="17462">NFINDAEILLASPKTPEGSSGTPITGSTPGVIGAQEVYKDPRQRRLAEKQKQQQSSQVGQVPEKLSFKEKMKMFAMETGEDGTPRDKVKISRAQREIDNIGNPSVPTLNSNNSNNHHHHHNHHSNNNNNNSNSGSSSNNPNNNNSNGSNINNNNSNRQQ</sequence>
<feature type="compositionally biased region" description="Basic and acidic residues" evidence="1">
    <location>
        <begin position="82"/>
        <end position="98"/>
    </location>
</feature>
<evidence type="ECO:0000313" key="3">
    <source>
        <dbReference type="Proteomes" id="UP000053105"/>
    </source>
</evidence>
<dbReference type="PANTHER" id="PTHR10398">
    <property type="entry name" value="AFADIN"/>
    <property type="match status" value="1"/>
</dbReference>
<proteinExistence type="predicted"/>
<dbReference type="STRING" id="166423.A0A0N0BBL2"/>
<name>A0A0N0BBL2_9HYME</name>
<feature type="compositionally biased region" description="Low complexity" evidence="1">
    <location>
        <begin position="52"/>
        <end position="61"/>
    </location>
</feature>
<feature type="compositionally biased region" description="Polar residues" evidence="1">
    <location>
        <begin position="17"/>
        <end position="28"/>
    </location>
</feature>
<dbReference type="AlphaFoldDB" id="A0A0N0BBL2"/>
<dbReference type="GO" id="GO:0005912">
    <property type="term" value="C:adherens junction"/>
    <property type="evidence" value="ECO:0007669"/>
    <property type="project" value="TreeGrafter"/>
</dbReference>
<dbReference type="OrthoDB" id="6260541at2759"/>
<feature type="region of interest" description="Disordered" evidence="1">
    <location>
        <begin position="11"/>
        <end position="159"/>
    </location>
</feature>